<accession>A0A813H1G4</accession>
<organism evidence="1 2">
    <name type="scientific">Polarella glacialis</name>
    <name type="common">Dinoflagellate</name>
    <dbReference type="NCBI Taxonomy" id="89957"/>
    <lineage>
        <taxon>Eukaryota</taxon>
        <taxon>Sar</taxon>
        <taxon>Alveolata</taxon>
        <taxon>Dinophyceae</taxon>
        <taxon>Suessiales</taxon>
        <taxon>Suessiaceae</taxon>
        <taxon>Polarella</taxon>
    </lineage>
</organism>
<dbReference type="InterPro" id="IPR037197">
    <property type="entry name" value="WWE_dom_sf"/>
</dbReference>
<comment type="caution">
    <text evidence="1">The sequence shown here is derived from an EMBL/GenBank/DDBJ whole genome shotgun (WGS) entry which is preliminary data.</text>
</comment>
<evidence type="ECO:0000313" key="2">
    <source>
        <dbReference type="Proteomes" id="UP000654075"/>
    </source>
</evidence>
<dbReference type="EMBL" id="CAJNNV010030147">
    <property type="protein sequence ID" value="CAE8631507.1"/>
    <property type="molecule type" value="Genomic_DNA"/>
</dbReference>
<feature type="non-terminal residue" evidence="1">
    <location>
        <position position="1"/>
    </location>
</feature>
<dbReference type="Proteomes" id="UP000654075">
    <property type="component" value="Unassembled WGS sequence"/>
</dbReference>
<sequence>VIAGFYQVHKDHAPLMQELERCLTDPRSPSSPFTEPLRRRVVLLIEVERPNFMFGGVDRFRKRRPLEAPKTAPAEENDSVPPGEAVFQWWWGDPQPGGRGHWKNYHPHVSARLEELLAKDEQFRSCAKSVPIDEVRYELQRISRDCPFDLLDRNIEGKFRAPFLPESVMTVDHALFDDPSRLTNNCFVQFQRGNPSRRRPARRIRRGEAAGLELHTGEPCAICFSDSGVLTGCEKGHVVCSGCLWFALRAMVGDSGQQEKVICGCLTSQDTTAFAALALRADSSMQEMLTKPPTNPESLKEFEMELANVRSQFQLSHDIPGDIFRRKVKDWLEMLRQKSLEHLYHACSHPGCEMGNWLLRADFDAEYRPKGKCQWACKLGHKNSVLPSQADINEMNRNILLHPECYTDRCGHDSMALRRFMLCAQCVGEGLLTFAVHESGCKQWPGGGGGHRHVFCFHCGQPWAQCGHQVQCQDPGVQQVRRADDGRGGELLEIGFVDAKQYIAWVSGGETQFAACPPTLFPNGAQVIGATRQGILRMEDKEELKKGIGEGTR</sequence>
<gene>
    <name evidence="1" type="ORF">PGLA1383_LOCUS47608</name>
</gene>
<protein>
    <submittedName>
        <fullName evidence="1">Uncharacterized protein</fullName>
    </submittedName>
</protein>
<keyword evidence="2" id="KW-1185">Reference proteome</keyword>
<dbReference type="OrthoDB" id="436587at2759"/>
<dbReference type="SUPFAM" id="SSF117839">
    <property type="entry name" value="WWE domain"/>
    <property type="match status" value="1"/>
</dbReference>
<evidence type="ECO:0000313" key="1">
    <source>
        <dbReference type="EMBL" id="CAE8631507.1"/>
    </source>
</evidence>
<dbReference type="AlphaFoldDB" id="A0A813H1G4"/>
<reference evidence="1" key="1">
    <citation type="submission" date="2021-02" db="EMBL/GenBank/DDBJ databases">
        <authorList>
            <person name="Dougan E. K."/>
            <person name="Rhodes N."/>
            <person name="Thang M."/>
            <person name="Chan C."/>
        </authorList>
    </citation>
    <scope>NUCLEOTIDE SEQUENCE</scope>
</reference>
<name>A0A813H1G4_POLGL</name>
<proteinExistence type="predicted"/>